<dbReference type="AlphaFoldDB" id="A0A5E4WI77"/>
<dbReference type="GO" id="GO:0004029">
    <property type="term" value="F:aldehyde dehydrogenase (NAD+) activity"/>
    <property type="evidence" value="ECO:0007669"/>
    <property type="project" value="TreeGrafter"/>
</dbReference>
<accession>A0A5E4WI77</accession>
<dbReference type="RefSeq" id="WP_241014167.1">
    <property type="nucleotide sequence ID" value="NZ_CABPSC010000013.1"/>
</dbReference>
<dbReference type="Gene3D" id="3.40.50.720">
    <property type="entry name" value="NAD(P)-binding Rossmann-like Domain"/>
    <property type="match status" value="1"/>
</dbReference>
<evidence type="ECO:0000259" key="1">
    <source>
        <dbReference type="Pfam" id="PF07993"/>
    </source>
</evidence>
<evidence type="ECO:0000313" key="3">
    <source>
        <dbReference type="Proteomes" id="UP000367825"/>
    </source>
</evidence>
<feature type="domain" description="Thioester reductase (TE)" evidence="1">
    <location>
        <begin position="5"/>
        <end position="239"/>
    </location>
</feature>
<dbReference type="PANTHER" id="PTHR48079">
    <property type="entry name" value="PROTEIN YEEZ"/>
    <property type="match status" value="1"/>
</dbReference>
<dbReference type="GO" id="GO:0005737">
    <property type="term" value="C:cytoplasm"/>
    <property type="evidence" value="ECO:0007669"/>
    <property type="project" value="TreeGrafter"/>
</dbReference>
<dbReference type="Pfam" id="PF07993">
    <property type="entry name" value="NAD_binding_4"/>
    <property type="match status" value="1"/>
</dbReference>
<sequence length="371" mass="40109">MRILVTGSTGFVGGAVVAQLLKDGFGPSLLLLVRARTTGDGLARVRAAMDRFRVPPVHRLTLTEANIVCGDLAQPVSFEDDALMRRVTHVVHAGAIASFSPHPQLESVNVAGTLALARAVAASPVLERFVHVGTAMACGDEWAGVAGVVGESHELARAEHQLVPYTASKAEAERRLRREWPGLPLVIARPSIVVGHTRLGCEPSGSIFWMFRMVQLLGAFTCALDDRLDVVPVDFCADALIDLAFLPHLRHDLYHVSAGAASARTVGEIEAALAKARGVPPLGERFRRIGEQDIERLTPALAHQLGHGNGRLMAKALRRYGAFAALDYVFDNRRLLDEGVRAPTPVTDYLEVCVRSSEATPVAEQMAWDFK</sequence>
<dbReference type="Proteomes" id="UP000367825">
    <property type="component" value="Unassembled WGS sequence"/>
</dbReference>
<protein>
    <submittedName>
        <fullName evidence="2">Linear gramicidin synthase subunit D</fullName>
    </submittedName>
</protein>
<gene>
    <name evidence="2" type="primary">lgrD</name>
    <name evidence="2" type="ORF">PNO31109_03244</name>
</gene>
<proteinExistence type="predicted"/>
<dbReference type="InterPro" id="IPR051783">
    <property type="entry name" value="NAD(P)-dependent_oxidoreduct"/>
</dbReference>
<keyword evidence="3" id="KW-1185">Reference proteome</keyword>
<name>A0A5E4WI77_9BURK</name>
<dbReference type="InterPro" id="IPR036291">
    <property type="entry name" value="NAD(P)-bd_dom_sf"/>
</dbReference>
<evidence type="ECO:0000313" key="2">
    <source>
        <dbReference type="EMBL" id="VVE23250.1"/>
    </source>
</evidence>
<dbReference type="SUPFAM" id="SSF51735">
    <property type="entry name" value="NAD(P)-binding Rossmann-fold domains"/>
    <property type="match status" value="1"/>
</dbReference>
<dbReference type="PANTHER" id="PTHR48079:SF6">
    <property type="entry name" value="NAD(P)-BINDING DOMAIN-CONTAINING PROTEIN-RELATED"/>
    <property type="match status" value="1"/>
</dbReference>
<reference evidence="2 3" key="1">
    <citation type="submission" date="2019-08" db="EMBL/GenBank/DDBJ databases">
        <authorList>
            <person name="Peeters C."/>
        </authorList>
    </citation>
    <scope>NUCLEOTIDE SEQUENCE [LARGE SCALE GENOMIC DNA]</scope>
    <source>
        <strain evidence="2 3">LMG 31109</strain>
    </source>
</reference>
<dbReference type="EMBL" id="CABPSC010000013">
    <property type="protein sequence ID" value="VVE23250.1"/>
    <property type="molecule type" value="Genomic_DNA"/>
</dbReference>
<organism evidence="2 3">
    <name type="scientific">Pandoraea nosoerga</name>
    <dbReference type="NCBI Taxonomy" id="2508296"/>
    <lineage>
        <taxon>Bacteria</taxon>
        <taxon>Pseudomonadati</taxon>
        <taxon>Pseudomonadota</taxon>
        <taxon>Betaproteobacteria</taxon>
        <taxon>Burkholderiales</taxon>
        <taxon>Burkholderiaceae</taxon>
        <taxon>Pandoraea</taxon>
    </lineage>
</organism>
<dbReference type="InterPro" id="IPR013120">
    <property type="entry name" value="FAR_NAD-bd"/>
</dbReference>